<dbReference type="Proteomes" id="UP000230233">
    <property type="component" value="Chromosome IV"/>
</dbReference>
<keyword evidence="2" id="KW-1185">Reference proteome</keyword>
<reference evidence="2" key="1">
    <citation type="submission" date="2017-10" db="EMBL/GenBank/DDBJ databases">
        <title>Rapid genome shrinkage in a self-fertile nematode reveals novel sperm competition proteins.</title>
        <authorList>
            <person name="Yin D."/>
            <person name="Schwarz E.M."/>
            <person name="Thomas C.G."/>
            <person name="Felde R.L."/>
            <person name="Korf I.F."/>
            <person name="Cutter A.D."/>
            <person name="Schartner C.M."/>
            <person name="Ralston E.J."/>
            <person name="Meyer B.J."/>
            <person name="Haag E.S."/>
        </authorList>
    </citation>
    <scope>NUCLEOTIDE SEQUENCE [LARGE SCALE GENOMIC DNA]</scope>
    <source>
        <strain evidence="2">JU1422</strain>
    </source>
</reference>
<protein>
    <submittedName>
        <fullName evidence="1">Uncharacterized protein</fullName>
    </submittedName>
</protein>
<evidence type="ECO:0000313" key="2">
    <source>
        <dbReference type="Proteomes" id="UP000230233"/>
    </source>
</evidence>
<proteinExistence type="predicted"/>
<accession>A0A2G5UB54</accession>
<name>A0A2G5UB54_9PELO</name>
<organism evidence="1 2">
    <name type="scientific">Caenorhabditis nigoni</name>
    <dbReference type="NCBI Taxonomy" id="1611254"/>
    <lineage>
        <taxon>Eukaryota</taxon>
        <taxon>Metazoa</taxon>
        <taxon>Ecdysozoa</taxon>
        <taxon>Nematoda</taxon>
        <taxon>Chromadorea</taxon>
        <taxon>Rhabditida</taxon>
        <taxon>Rhabditina</taxon>
        <taxon>Rhabditomorpha</taxon>
        <taxon>Rhabditoidea</taxon>
        <taxon>Rhabditidae</taxon>
        <taxon>Peloderinae</taxon>
        <taxon>Caenorhabditis</taxon>
    </lineage>
</organism>
<dbReference type="EMBL" id="PDUG01000004">
    <property type="protein sequence ID" value="PIC36673.1"/>
    <property type="molecule type" value="Genomic_DNA"/>
</dbReference>
<gene>
    <name evidence="1" type="primary">Cnig_chr_IV.g15584</name>
    <name evidence="1" type="ORF">B9Z55_015584</name>
</gene>
<dbReference type="AlphaFoldDB" id="A0A2G5UB54"/>
<sequence>MTLIKNEGLKFLELNGKVLGYHHSPPQVNPTRLHENQYQRQCSNGGPIAGGDTVEMIIKCRFLKLKNEAV</sequence>
<comment type="caution">
    <text evidence="1">The sequence shown here is derived from an EMBL/GenBank/DDBJ whole genome shotgun (WGS) entry which is preliminary data.</text>
</comment>
<evidence type="ECO:0000313" key="1">
    <source>
        <dbReference type="EMBL" id="PIC36673.1"/>
    </source>
</evidence>